<dbReference type="EMBL" id="RQFM01000031">
    <property type="protein sequence ID" value="TGK79235.1"/>
    <property type="molecule type" value="Genomic_DNA"/>
</dbReference>
<evidence type="ECO:0000313" key="5">
    <source>
        <dbReference type="Proteomes" id="UP000297918"/>
    </source>
</evidence>
<accession>A0A4R9ISX6</accession>
<evidence type="ECO:0000313" key="2">
    <source>
        <dbReference type="EMBL" id="TGK79235.1"/>
    </source>
</evidence>
<comment type="caution">
    <text evidence="2">The sequence shown here is derived from an EMBL/GenBank/DDBJ whole genome shotgun (WGS) entry which is preliminary data.</text>
</comment>
<gene>
    <name evidence="2" type="ORF">EHQ23_19465</name>
    <name evidence="3" type="ORF">EHQ26_03155</name>
</gene>
<evidence type="ECO:0000313" key="3">
    <source>
        <dbReference type="EMBL" id="TGK94345.1"/>
    </source>
</evidence>
<reference evidence="2 4" key="2">
    <citation type="journal article" date="2019" name="PLoS Negl. Trop. Dis.">
        <title>Revisiting the worldwide diversity of Leptospira species in the environment.</title>
        <authorList>
            <person name="Vincent A.T."/>
            <person name="Schiettekatte O."/>
            <person name="Bourhy P."/>
            <person name="Veyrier F.J."/>
            <person name="Picardeau M."/>
        </authorList>
    </citation>
    <scope>NUCLEOTIDE SEQUENCE [LARGE SCALE GENOMIC DNA]</scope>
    <source>
        <strain evidence="2 4">201800280</strain>
        <strain evidence="3">201800281</strain>
    </source>
</reference>
<evidence type="ECO:0000256" key="1">
    <source>
        <dbReference type="SAM" id="MobiDB-lite"/>
    </source>
</evidence>
<dbReference type="Proteomes" id="UP000297394">
    <property type="component" value="Unassembled WGS sequence"/>
</dbReference>
<dbReference type="Proteomes" id="UP000297918">
    <property type="component" value="Unassembled WGS sequence"/>
</dbReference>
<sequence length="150" mass="17062">MKGKYAENTEVSSDRSKSEIEKTLRKYGAKEFVSGWNDNQAMILFSMEGRKVKFLLPLPPKSDFSKTETGRVRKPNQVEEAYEQGIRQRWRALSLAIKAKLEMLECGIATFDEEFLPYIVMPNGSTVAEEVIPKVKQAYLDGKQPQILIG</sequence>
<dbReference type="OrthoDB" id="7565870at2"/>
<dbReference type="EMBL" id="RQFL01000008">
    <property type="protein sequence ID" value="TGK94345.1"/>
    <property type="molecule type" value="Genomic_DNA"/>
</dbReference>
<name>A0A4R9ISX6_9LEPT</name>
<protein>
    <submittedName>
        <fullName evidence="2">Uncharacterized protein</fullName>
    </submittedName>
</protein>
<evidence type="ECO:0000313" key="4">
    <source>
        <dbReference type="Proteomes" id="UP000297394"/>
    </source>
</evidence>
<proteinExistence type="predicted"/>
<keyword evidence="5" id="KW-1185">Reference proteome</keyword>
<dbReference type="AlphaFoldDB" id="A0A4R9ISX6"/>
<reference evidence="3" key="1">
    <citation type="submission" date="2018-10" db="EMBL/GenBank/DDBJ databases">
        <authorList>
            <person name="Vincent A.T."/>
            <person name="Schiettekatte O."/>
            <person name="Bourhy P."/>
            <person name="Veyrier F.J."/>
            <person name="Picardeau M."/>
        </authorList>
    </citation>
    <scope>NUCLEOTIDE SEQUENCE</scope>
    <source>
        <strain evidence="3">201800281</strain>
    </source>
</reference>
<organism evidence="2 4">
    <name type="scientific">Leptospira bourretii</name>
    <dbReference type="NCBI Taxonomy" id="2484962"/>
    <lineage>
        <taxon>Bacteria</taxon>
        <taxon>Pseudomonadati</taxon>
        <taxon>Spirochaetota</taxon>
        <taxon>Spirochaetia</taxon>
        <taxon>Leptospirales</taxon>
        <taxon>Leptospiraceae</taxon>
        <taxon>Leptospira</taxon>
    </lineage>
</organism>
<dbReference type="RefSeq" id="WP_135674949.1">
    <property type="nucleotide sequence ID" value="NZ_RQFL01000008.1"/>
</dbReference>
<feature type="region of interest" description="Disordered" evidence="1">
    <location>
        <begin position="1"/>
        <end position="20"/>
    </location>
</feature>